<dbReference type="Proteomes" id="UP000501926">
    <property type="component" value="Chromosome"/>
</dbReference>
<sequence length="43" mass="4724">MRFGRGEHPLESKKEIRAGTQSRVDMGKGAPFICNGSSVVWGF</sequence>
<organism evidence="2 3">
    <name type="scientific">Kuenenia stuttgartiensis</name>
    <dbReference type="NCBI Taxonomy" id="174633"/>
    <lineage>
        <taxon>Bacteria</taxon>
        <taxon>Pseudomonadati</taxon>
        <taxon>Planctomycetota</taxon>
        <taxon>Candidatus Brocadiia</taxon>
        <taxon>Candidatus Brocadiales</taxon>
        <taxon>Candidatus Brocadiaceae</taxon>
        <taxon>Candidatus Kuenenia</taxon>
    </lineage>
</organism>
<evidence type="ECO:0000313" key="2">
    <source>
        <dbReference type="EMBL" id="QII13808.1"/>
    </source>
</evidence>
<dbReference type="AlphaFoldDB" id="A0A6G7GW37"/>
<evidence type="ECO:0000313" key="3">
    <source>
        <dbReference type="Proteomes" id="UP000501926"/>
    </source>
</evidence>
<gene>
    <name evidence="2" type="ORF">KsCSTR_44290</name>
</gene>
<accession>A0A6G7GW37</accession>
<feature type="region of interest" description="Disordered" evidence="1">
    <location>
        <begin position="1"/>
        <end position="22"/>
    </location>
</feature>
<proteinExistence type="predicted"/>
<feature type="compositionally biased region" description="Basic and acidic residues" evidence="1">
    <location>
        <begin position="1"/>
        <end position="17"/>
    </location>
</feature>
<dbReference type="EMBL" id="CP049055">
    <property type="protein sequence ID" value="QII13808.1"/>
    <property type="molecule type" value="Genomic_DNA"/>
</dbReference>
<reference evidence="2 3" key="1">
    <citation type="submission" date="2020-02" db="EMBL/GenBank/DDBJ databases">
        <title>Newly sequenced genome of strain CSTR1 showed variability in Candidatus Kuenenia stuttgartiensis genomes.</title>
        <authorList>
            <person name="Ding C."/>
            <person name="Adrian L."/>
        </authorList>
    </citation>
    <scope>NUCLEOTIDE SEQUENCE [LARGE SCALE GENOMIC DNA]</scope>
    <source>
        <strain evidence="2 3">CSTR1</strain>
    </source>
</reference>
<name>A0A6G7GW37_KUEST</name>
<evidence type="ECO:0000256" key="1">
    <source>
        <dbReference type="SAM" id="MobiDB-lite"/>
    </source>
</evidence>
<protein>
    <submittedName>
        <fullName evidence="2">Uncharacterized protein</fullName>
    </submittedName>
</protein>